<protein>
    <submittedName>
        <fullName evidence="3">Uncharacterized protein</fullName>
    </submittedName>
</protein>
<dbReference type="RefSeq" id="WP_108292365.1">
    <property type="nucleotide sequence ID" value="NZ_JAWVLH010000005.1"/>
</dbReference>
<proteinExistence type="predicted"/>
<dbReference type="Proteomes" id="UP000306421">
    <property type="component" value="Unassembled WGS sequence"/>
</dbReference>
<evidence type="ECO:0000313" key="3">
    <source>
        <dbReference type="EMBL" id="TID44000.1"/>
    </source>
</evidence>
<evidence type="ECO:0000313" key="5">
    <source>
        <dbReference type="Proteomes" id="UP000306421"/>
    </source>
</evidence>
<keyword evidence="4" id="KW-1185">Reference proteome</keyword>
<feature type="region of interest" description="Disordered" evidence="1">
    <location>
        <begin position="789"/>
        <end position="827"/>
    </location>
</feature>
<accession>A0AB38N8U2</accession>
<dbReference type="Proteomes" id="UP000251035">
    <property type="component" value="Unassembled WGS sequence"/>
</dbReference>
<sequence length="827" mass="95312">MNLIQKKELLKQWNTKIANVPTRRIETRDQLLKLTTINDNDKDKVEKNYATFLHKRQELLSDNHQQGFTWEPHFQWALGFLTYFLPTDWLFFKGSKLRQALLETPSLDKFDILNETDLVMPPAGVKTEQINMEQPLPSNTDAMLQTTTSAMPQLDLSEGSPTEQATTRQFEEEEEEAVMHTVHPSQDVSLKKETKDEVFMTELEFEQALLHNPREALKDLNQQLNALSETIGEKELVSLFERMDLIKASVDPLVYYRLLEKLYQLQPLNTLRYFYSLYQNDPKEMPNSHEFIEQHLWAKTVVNLFAKNSITPVYAIQILLILLSAIPPRPNLMTSNNSTAHLLLDKGNRPIDFFGELFKVWSKEPGKSPINLPLTVYSDKKRHLQAQIEPLLDTNTKQNRELKSRFSITKGDGASYIQMLEDILDYIKPEQHPFLKHLARQAAELLLAIYYQNPDEQKELIWHEGHEGAETFRLIAKVLGKPAIIPAIHKTLLRGLDPFSPTIPIFPHGDYDFQHAERYAVEIILGAIISPEMALLNARHIRQMYVQIKNPSPFVISWIVKRVTPFCPDIVADLKYVLGEVAIYGTEDLPSHELTDFPSSPAELEKQIRGQLITLLDVSNTQRGKEENEASAVLFNHLIQLINHPNSRPDNFDKANQFITQFKNYLTDSLETALRKQIKLRKNELCRWEKSTLGAFEIGDEAWTMEKVMSYKSNASLAGYNDQFHQEYIDSQTAVNAFVVAMENIKPHDLHALREAHVVLTELQVYLTANQYKEWHQQLTKRIHDCSRDLKPAQKPQSTHSPQLFAPSAKIPRSPSDFVPDESKNRI</sequence>
<evidence type="ECO:0000313" key="2">
    <source>
        <dbReference type="EMBL" id="PUT48711.1"/>
    </source>
</evidence>
<organism evidence="3 5">
    <name type="scientific">Legionella taurinensis</name>
    <dbReference type="NCBI Taxonomy" id="70611"/>
    <lineage>
        <taxon>Bacteria</taxon>
        <taxon>Pseudomonadati</taxon>
        <taxon>Pseudomonadota</taxon>
        <taxon>Gammaproteobacteria</taxon>
        <taxon>Legionellales</taxon>
        <taxon>Legionellaceae</taxon>
        <taxon>Legionella</taxon>
    </lineage>
</organism>
<comment type="caution">
    <text evidence="3">The sequence shown here is derived from an EMBL/GenBank/DDBJ whole genome shotgun (WGS) entry which is preliminary data.</text>
</comment>
<evidence type="ECO:0000256" key="1">
    <source>
        <dbReference type="SAM" id="MobiDB-lite"/>
    </source>
</evidence>
<reference evidence="2 4" key="1">
    <citation type="submission" date="2018-04" db="EMBL/GenBank/DDBJ databases">
        <title>Whole genome sequence comparison of clinical and drinking water Legionella pneumophila isolates associated with the Flint Water Crisis.</title>
        <authorList>
            <person name="Garner E."/>
            <person name="Brown C."/>
            <person name="Schwake O."/>
            <person name="Coil D."/>
            <person name="Jospin G."/>
            <person name="Eisen J."/>
            <person name="Edwards M."/>
            <person name="Pruden A."/>
        </authorList>
    </citation>
    <scope>NUCLEOTIDE SEQUENCE [LARGE SCALE GENOMIC DNA]</scope>
    <source>
        <strain evidence="2 4">Genessee03</strain>
    </source>
</reference>
<gene>
    <name evidence="2" type="ORF">DB745_04595</name>
    <name evidence="3" type="ORF">DIZ81_06195</name>
</gene>
<dbReference type="EMBL" id="QFGG01000004">
    <property type="protein sequence ID" value="TID44000.1"/>
    <property type="molecule type" value="Genomic_DNA"/>
</dbReference>
<dbReference type="EMBL" id="QCXM01000003">
    <property type="protein sequence ID" value="PUT48711.1"/>
    <property type="molecule type" value="Genomic_DNA"/>
</dbReference>
<dbReference type="AlphaFoldDB" id="A0AB38N8U2"/>
<reference evidence="3 5" key="2">
    <citation type="submission" date="2018-04" db="EMBL/GenBank/DDBJ databases">
        <title>Whole genome sequence comparison of clinical and drinking water Legionella pneumophila isolates.</title>
        <authorList>
            <person name="Garner E."/>
        </authorList>
    </citation>
    <scope>NUCLEOTIDE SEQUENCE [LARGE SCALE GENOMIC DNA]</scope>
    <source>
        <strain evidence="3 5">WH02</strain>
    </source>
</reference>
<name>A0AB38N8U2_9GAMM</name>
<evidence type="ECO:0000313" key="4">
    <source>
        <dbReference type="Proteomes" id="UP000251035"/>
    </source>
</evidence>